<feature type="compositionally biased region" description="Basic and acidic residues" evidence="7">
    <location>
        <begin position="473"/>
        <end position="482"/>
    </location>
</feature>
<organism evidence="9 11">
    <name type="scientific">Didymodactylos carnosus</name>
    <dbReference type="NCBI Taxonomy" id="1234261"/>
    <lineage>
        <taxon>Eukaryota</taxon>
        <taxon>Metazoa</taxon>
        <taxon>Spiralia</taxon>
        <taxon>Gnathifera</taxon>
        <taxon>Rotifera</taxon>
        <taxon>Eurotatoria</taxon>
        <taxon>Bdelloidea</taxon>
        <taxon>Philodinida</taxon>
        <taxon>Philodinidae</taxon>
        <taxon>Didymodactylos</taxon>
    </lineage>
</organism>
<dbReference type="Proteomes" id="UP000681722">
    <property type="component" value="Unassembled WGS sequence"/>
</dbReference>
<feature type="region of interest" description="Disordered" evidence="7">
    <location>
        <begin position="647"/>
        <end position="678"/>
    </location>
</feature>
<dbReference type="EMBL" id="CAJNOQ010002824">
    <property type="protein sequence ID" value="CAF0980762.1"/>
    <property type="molecule type" value="Genomic_DNA"/>
</dbReference>
<evidence type="ECO:0000313" key="9">
    <source>
        <dbReference type="EMBL" id="CAF0980762.1"/>
    </source>
</evidence>
<feature type="compositionally biased region" description="Low complexity" evidence="7">
    <location>
        <begin position="483"/>
        <end position="517"/>
    </location>
</feature>
<feature type="compositionally biased region" description="Polar residues" evidence="7">
    <location>
        <begin position="393"/>
        <end position="404"/>
    </location>
</feature>
<feature type="region of interest" description="Disordered" evidence="7">
    <location>
        <begin position="692"/>
        <end position="733"/>
    </location>
</feature>
<comment type="subcellular location">
    <subcellularLocation>
        <location evidence="1 6">Nucleus</location>
    </subcellularLocation>
</comment>
<dbReference type="PANTHER" id="PTHR21545">
    <property type="entry name" value="TRANSCRIPTION FACTOR MLR1/2"/>
    <property type="match status" value="1"/>
</dbReference>
<accession>A0A814FAX8</accession>
<dbReference type="OrthoDB" id="10028342at2759"/>
<gene>
    <name evidence="9" type="ORF">GPM918_LOCUS12735</name>
    <name evidence="10" type="ORF">SRO942_LOCUS12735</name>
</gene>
<feature type="region of interest" description="Disordered" evidence="7">
    <location>
        <begin position="393"/>
        <end position="418"/>
    </location>
</feature>
<comment type="caution">
    <text evidence="9">The sequence shown here is derived from an EMBL/GenBank/DDBJ whole genome shotgun (WGS) entry which is preliminary data.</text>
</comment>
<sequence>MSECVLFRCQQEKKLIKREFQKWNKNLLLQLGLETICKNYFSFDITRLEDKIINEPIDFNSDSGCLFCVSRQEHSIKIAPSKNVCKTNVKQETFAEHRRLVDHDPSTEDPVCPSLGDEPLDLSLKHTLSSDYMLSKNLTSDKRAFLDFKSDIKKLYTQEELDRVLNYIASEKIDFSRPSQFQNSLSNRKTIETLFSSPYSSSDDPLLSFLSAKPSTDALLTPSPLYDVEPSKNDGTNTFFPSQMKKNDDNLHPSVIKLVKKMAVERLVQEIDFLRSNSQSTNISSSSSLSYLNDIHPYITLSSSSLSLSPITVRASESCSALTTTTKNNSSNRHLYSNIQQTEKISSLLNDVMVHVLQQMFEQNKQNVDIENLKSKSKFKNSEPLFVKKKNGAKTTTTVSSSMPQIAKKSLDDGKSSNGKYVHSQPILNNLLSSKLNRIPLPVNNFIRKTIIQSKSKRLIDDQQQPQSTKRMKLQDDNRTMSDRQSPSSSSSSSCSSLSLSCKSTKSRSSNSISSLSSRSKIIIGNDGRQIRPKRGQYRRYESEQLAKAVAAVLSNEMSVHKAGSYFGVPHSTLEYKVKERNSKTRNKTTDISSSTDCSQSCTGLSANNQLNDGEQKSSSSNFVSSSFGNRGIISSQLSKLFSNSSTTSKQKFSSNNRLDNASNDTFQDQGSPSSFKSNAITSEISLSDHVFPSTKLKQFSPPNTNEALEQTPINDKNNNETKIAAANDDLQS</sequence>
<dbReference type="InterPro" id="IPR007889">
    <property type="entry name" value="HTH_Psq"/>
</dbReference>
<dbReference type="FunFam" id="1.10.10.60:FF:000019">
    <property type="entry name" value="Ligand-dependent corepressor isoform 1"/>
    <property type="match status" value="1"/>
</dbReference>
<evidence type="ECO:0000256" key="6">
    <source>
        <dbReference type="PROSITE-ProRule" id="PRU00320"/>
    </source>
</evidence>
<dbReference type="SUPFAM" id="SSF46689">
    <property type="entry name" value="Homeodomain-like"/>
    <property type="match status" value="1"/>
</dbReference>
<dbReference type="GO" id="GO:0006357">
    <property type="term" value="P:regulation of transcription by RNA polymerase II"/>
    <property type="evidence" value="ECO:0007669"/>
    <property type="project" value="TreeGrafter"/>
</dbReference>
<dbReference type="InterPro" id="IPR009057">
    <property type="entry name" value="Homeodomain-like_sf"/>
</dbReference>
<evidence type="ECO:0000256" key="7">
    <source>
        <dbReference type="SAM" id="MobiDB-lite"/>
    </source>
</evidence>
<keyword evidence="4" id="KW-0804">Transcription</keyword>
<evidence type="ECO:0000256" key="3">
    <source>
        <dbReference type="ARBA" id="ARBA00023125"/>
    </source>
</evidence>
<feature type="region of interest" description="Disordered" evidence="7">
    <location>
        <begin position="456"/>
        <end position="517"/>
    </location>
</feature>
<dbReference type="GO" id="GO:0003677">
    <property type="term" value="F:DNA binding"/>
    <property type="evidence" value="ECO:0007669"/>
    <property type="project" value="UniProtKB-UniRule"/>
</dbReference>
<dbReference type="PROSITE" id="PS50960">
    <property type="entry name" value="HTH_PSQ"/>
    <property type="match status" value="1"/>
</dbReference>
<keyword evidence="11" id="KW-1185">Reference proteome</keyword>
<keyword evidence="2" id="KW-0805">Transcription regulation</keyword>
<evidence type="ECO:0000313" key="11">
    <source>
        <dbReference type="Proteomes" id="UP000663829"/>
    </source>
</evidence>
<dbReference type="PANTHER" id="PTHR21545:SF13">
    <property type="entry name" value="ECDYSONE-INDUCED PROTEIN 93F, ISOFORM C"/>
    <property type="match status" value="1"/>
</dbReference>
<evidence type="ECO:0000256" key="4">
    <source>
        <dbReference type="ARBA" id="ARBA00023163"/>
    </source>
</evidence>
<feature type="domain" description="HTH psq-type" evidence="8">
    <location>
        <begin position="532"/>
        <end position="584"/>
    </location>
</feature>
<evidence type="ECO:0000256" key="2">
    <source>
        <dbReference type="ARBA" id="ARBA00023015"/>
    </source>
</evidence>
<keyword evidence="3 6" id="KW-0238">DNA-binding</keyword>
<protein>
    <recommendedName>
        <fullName evidence="8">HTH psq-type domain-containing protein</fullName>
    </recommendedName>
</protein>
<dbReference type="EMBL" id="CAJOBC010002824">
    <property type="protein sequence ID" value="CAF3753314.1"/>
    <property type="molecule type" value="Genomic_DNA"/>
</dbReference>
<dbReference type="Gene3D" id="1.10.10.60">
    <property type="entry name" value="Homeodomain-like"/>
    <property type="match status" value="1"/>
</dbReference>
<evidence type="ECO:0000256" key="5">
    <source>
        <dbReference type="ARBA" id="ARBA00023242"/>
    </source>
</evidence>
<evidence type="ECO:0000259" key="8">
    <source>
        <dbReference type="PROSITE" id="PS50960"/>
    </source>
</evidence>
<reference evidence="9" key="1">
    <citation type="submission" date="2021-02" db="EMBL/GenBank/DDBJ databases">
        <authorList>
            <person name="Nowell W R."/>
        </authorList>
    </citation>
    <scope>NUCLEOTIDE SEQUENCE</scope>
</reference>
<dbReference type="Pfam" id="PF05225">
    <property type="entry name" value="HTH_psq"/>
    <property type="match status" value="1"/>
</dbReference>
<feature type="DNA-binding region" description="H-T-H motif" evidence="6">
    <location>
        <begin position="560"/>
        <end position="580"/>
    </location>
</feature>
<dbReference type="AlphaFoldDB" id="A0A814FAX8"/>
<name>A0A814FAX8_9BILA</name>
<feature type="compositionally biased region" description="Polar residues" evidence="7">
    <location>
        <begin position="590"/>
        <end position="600"/>
    </location>
</feature>
<feature type="compositionally biased region" description="Polar residues" evidence="7">
    <location>
        <begin position="696"/>
        <end position="717"/>
    </location>
</feature>
<evidence type="ECO:0000256" key="1">
    <source>
        <dbReference type="ARBA" id="ARBA00004123"/>
    </source>
</evidence>
<proteinExistence type="predicted"/>
<feature type="region of interest" description="Disordered" evidence="7">
    <location>
        <begin position="579"/>
        <end position="600"/>
    </location>
</feature>
<dbReference type="GO" id="GO:0005634">
    <property type="term" value="C:nucleus"/>
    <property type="evidence" value="ECO:0007669"/>
    <property type="project" value="UniProtKB-SubCell"/>
</dbReference>
<evidence type="ECO:0000313" key="10">
    <source>
        <dbReference type="EMBL" id="CAF3753314.1"/>
    </source>
</evidence>
<keyword evidence="5 6" id="KW-0539">Nucleus</keyword>
<dbReference type="Proteomes" id="UP000663829">
    <property type="component" value="Unassembled WGS sequence"/>
</dbReference>